<reference evidence="7 8" key="1">
    <citation type="submission" date="2021-04" db="EMBL/GenBank/DDBJ databases">
        <title>Whole genome sequence of Jiella sp. KSK16Y-1.</title>
        <authorList>
            <person name="Tuo L."/>
        </authorList>
    </citation>
    <scope>NUCLEOTIDE SEQUENCE [LARGE SCALE GENOMIC DNA]</scope>
    <source>
        <strain evidence="7 8">KSK16Y-1</strain>
    </source>
</reference>
<name>A0ABS4BLV5_9HYPH</name>
<dbReference type="InterPro" id="IPR000847">
    <property type="entry name" value="LysR_HTH_N"/>
</dbReference>
<feature type="region of interest" description="Disordered" evidence="5">
    <location>
        <begin position="308"/>
        <end position="327"/>
    </location>
</feature>
<sequence>MRKIAAPHAEGEGRTDFTLRELEVLRALVQSGKATVAAQRLGMSQPAVSRALSQLEATLGRQLFERSGGRLVPNAEALSINEQLGPVFAALARIADRSQAERRSHTGSLRIAAPPTIAHCFLPSRLAALTKDNPELEIVFDVISSDSLISSVAEAQYDVGLTDAQPAHEGIRTELLLATTGICVLPARHRLTDLDVVRPEDLEGEPFIALTRRHSARVAVDRIFERAGVRRKIVIETATSVSAAEFVREGLGVSLMNPFPIAHQLGRGIVVRPFEPSIPFRANFLTPADRPPSPATLAFIETTRASLETGRTTPLSGGNHQTDPSGD</sequence>
<dbReference type="PRINTS" id="PR00039">
    <property type="entry name" value="HTHLYSR"/>
</dbReference>
<evidence type="ECO:0000259" key="6">
    <source>
        <dbReference type="PROSITE" id="PS50931"/>
    </source>
</evidence>
<dbReference type="PROSITE" id="PS50931">
    <property type="entry name" value="HTH_LYSR"/>
    <property type="match status" value="1"/>
</dbReference>
<dbReference type="InterPro" id="IPR036388">
    <property type="entry name" value="WH-like_DNA-bd_sf"/>
</dbReference>
<evidence type="ECO:0000256" key="2">
    <source>
        <dbReference type="ARBA" id="ARBA00023015"/>
    </source>
</evidence>
<keyword evidence="8" id="KW-1185">Reference proteome</keyword>
<keyword evidence="4" id="KW-0804">Transcription</keyword>
<keyword evidence="3" id="KW-0238">DNA-binding</keyword>
<evidence type="ECO:0000256" key="4">
    <source>
        <dbReference type="ARBA" id="ARBA00023163"/>
    </source>
</evidence>
<dbReference type="InterPro" id="IPR005119">
    <property type="entry name" value="LysR_subst-bd"/>
</dbReference>
<dbReference type="EMBL" id="JAGJCF010000019">
    <property type="protein sequence ID" value="MBP0617709.1"/>
    <property type="molecule type" value="Genomic_DNA"/>
</dbReference>
<gene>
    <name evidence="7" type="ORF">J6595_19155</name>
</gene>
<dbReference type="InterPro" id="IPR037424">
    <property type="entry name" value="NocR_PBP2"/>
</dbReference>
<feature type="domain" description="HTH lysR-type" evidence="6">
    <location>
        <begin position="17"/>
        <end position="74"/>
    </location>
</feature>
<dbReference type="Pfam" id="PF03466">
    <property type="entry name" value="LysR_substrate"/>
    <property type="match status" value="1"/>
</dbReference>
<dbReference type="Gene3D" id="3.40.190.290">
    <property type="match status" value="1"/>
</dbReference>
<accession>A0ABS4BLV5</accession>
<evidence type="ECO:0000313" key="7">
    <source>
        <dbReference type="EMBL" id="MBP0617709.1"/>
    </source>
</evidence>
<evidence type="ECO:0000256" key="5">
    <source>
        <dbReference type="SAM" id="MobiDB-lite"/>
    </source>
</evidence>
<comment type="similarity">
    <text evidence="1">Belongs to the LysR transcriptional regulatory family.</text>
</comment>
<protein>
    <submittedName>
        <fullName evidence="7">LysR family transcriptional regulator</fullName>
    </submittedName>
</protein>
<dbReference type="Gene3D" id="1.10.10.10">
    <property type="entry name" value="Winged helix-like DNA-binding domain superfamily/Winged helix DNA-binding domain"/>
    <property type="match status" value="1"/>
</dbReference>
<evidence type="ECO:0000313" key="8">
    <source>
        <dbReference type="Proteomes" id="UP000678276"/>
    </source>
</evidence>
<evidence type="ECO:0000256" key="1">
    <source>
        <dbReference type="ARBA" id="ARBA00009437"/>
    </source>
</evidence>
<dbReference type="Pfam" id="PF00126">
    <property type="entry name" value="HTH_1"/>
    <property type="match status" value="1"/>
</dbReference>
<comment type="caution">
    <text evidence="7">The sequence shown here is derived from an EMBL/GenBank/DDBJ whole genome shotgun (WGS) entry which is preliminary data.</text>
</comment>
<organism evidence="7 8">
    <name type="scientific">Jiella mangrovi</name>
    <dbReference type="NCBI Taxonomy" id="2821407"/>
    <lineage>
        <taxon>Bacteria</taxon>
        <taxon>Pseudomonadati</taxon>
        <taxon>Pseudomonadota</taxon>
        <taxon>Alphaproteobacteria</taxon>
        <taxon>Hyphomicrobiales</taxon>
        <taxon>Aurantimonadaceae</taxon>
        <taxon>Jiella</taxon>
    </lineage>
</organism>
<dbReference type="SUPFAM" id="SSF53850">
    <property type="entry name" value="Periplasmic binding protein-like II"/>
    <property type="match status" value="1"/>
</dbReference>
<dbReference type="CDD" id="cd08415">
    <property type="entry name" value="PBP2_LysR_opines_like"/>
    <property type="match status" value="1"/>
</dbReference>
<keyword evidence="2" id="KW-0805">Transcription regulation</keyword>
<evidence type="ECO:0000256" key="3">
    <source>
        <dbReference type="ARBA" id="ARBA00023125"/>
    </source>
</evidence>
<dbReference type="RefSeq" id="WP_209596745.1">
    <property type="nucleotide sequence ID" value="NZ_JAGJCF010000019.1"/>
</dbReference>
<dbReference type="PANTHER" id="PTHR30427">
    <property type="entry name" value="TRANSCRIPTIONAL ACTIVATOR PROTEIN LYSR"/>
    <property type="match status" value="1"/>
</dbReference>
<dbReference type="Proteomes" id="UP000678276">
    <property type="component" value="Unassembled WGS sequence"/>
</dbReference>
<dbReference type="SUPFAM" id="SSF46785">
    <property type="entry name" value="Winged helix' DNA-binding domain"/>
    <property type="match status" value="1"/>
</dbReference>
<proteinExistence type="inferred from homology"/>
<dbReference type="PANTHER" id="PTHR30427:SF1">
    <property type="entry name" value="TRANSCRIPTIONAL ACTIVATOR PROTEIN LYSR"/>
    <property type="match status" value="1"/>
</dbReference>
<dbReference type="InterPro" id="IPR036390">
    <property type="entry name" value="WH_DNA-bd_sf"/>
</dbReference>